<dbReference type="InterPro" id="IPR008271">
    <property type="entry name" value="Ser/Thr_kinase_AS"/>
</dbReference>
<feature type="binding site" evidence="4">
    <location>
        <begin position="32"/>
        <end position="40"/>
    </location>
    <ligand>
        <name>ATP</name>
        <dbReference type="ChEBI" id="CHEBI:30616"/>
    </ligand>
</feature>
<dbReference type="SMART" id="SM00220">
    <property type="entry name" value="S_TKc"/>
    <property type="match status" value="1"/>
</dbReference>
<dbReference type="OMA" id="IIRGQVY"/>
<dbReference type="Pfam" id="PF00069">
    <property type="entry name" value="Pkinase"/>
    <property type="match status" value="2"/>
</dbReference>
<evidence type="ECO:0000256" key="6">
    <source>
        <dbReference type="RuleBase" id="RU000304"/>
    </source>
</evidence>
<dbReference type="PROSITE" id="PS00108">
    <property type="entry name" value="PROTEIN_KINASE_ST"/>
    <property type="match status" value="1"/>
</dbReference>
<keyword evidence="2 4" id="KW-0067">ATP-binding</keyword>
<dbReference type="InterPro" id="IPR017348">
    <property type="entry name" value="PIM1/2/3"/>
</dbReference>
<feature type="active site" description="Proton acceptor" evidence="3">
    <location>
        <position position="200"/>
    </location>
</feature>
<comment type="similarity">
    <text evidence="6">Belongs to the protein kinase superfamily.</text>
</comment>
<evidence type="ECO:0000256" key="3">
    <source>
        <dbReference type="PIRSR" id="PIRSR037993-1"/>
    </source>
</evidence>
<evidence type="ECO:0000259" key="8">
    <source>
        <dbReference type="PROSITE" id="PS50011"/>
    </source>
</evidence>
<feature type="binding site" evidence="4">
    <location>
        <position position="161"/>
    </location>
    <ligand>
        <name>ATP</name>
        <dbReference type="ChEBI" id="CHEBI:30616"/>
    </ligand>
</feature>
<dbReference type="GO" id="GO:0005524">
    <property type="term" value="F:ATP binding"/>
    <property type="evidence" value="ECO:0007669"/>
    <property type="project" value="UniProtKB-UniRule"/>
</dbReference>
<dbReference type="GO" id="GO:0005634">
    <property type="term" value="C:nucleus"/>
    <property type="evidence" value="ECO:0007669"/>
    <property type="project" value="TreeGrafter"/>
</dbReference>
<dbReference type="GO" id="GO:0004674">
    <property type="term" value="F:protein serine/threonine kinase activity"/>
    <property type="evidence" value="ECO:0007669"/>
    <property type="project" value="UniProtKB-KW"/>
</dbReference>
<evidence type="ECO:0000256" key="2">
    <source>
        <dbReference type="ARBA" id="ARBA00022840"/>
    </source>
</evidence>
<protein>
    <submittedName>
        <fullName evidence="9">Kinase-like domain-containing protein</fullName>
    </submittedName>
</protein>
<evidence type="ECO:0000256" key="4">
    <source>
        <dbReference type="PIRSR" id="PIRSR037993-2"/>
    </source>
</evidence>
<name>A0A1X2H8M8_SYNRA</name>
<dbReference type="GO" id="GO:0005829">
    <property type="term" value="C:cytosol"/>
    <property type="evidence" value="ECO:0007669"/>
    <property type="project" value="TreeGrafter"/>
</dbReference>
<keyword evidence="9" id="KW-0808">Transferase</keyword>
<dbReference type="Gene3D" id="3.30.200.20">
    <property type="entry name" value="Phosphorylase Kinase, domain 1"/>
    <property type="match status" value="1"/>
</dbReference>
<accession>A0A1X2H8M8</accession>
<dbReference type="OrthoDB" id="10252171at2759"/>
<dbReference type="FunFam" id="3.30.200.20:FF:000314">
    <property type="entry name" value="Serine/threonine protein kinase"/>
    <property type="match status" value="1"/>
</dbReference>
<dbReference type="GO" id="GO:0045719">
    <property type="term" value="P:negative regulation of glycogen biosynthetic process"/>
    <property type="evidence" value="ECO:0007669"/>
    <property type="project" value="TreeGrafter"/>
</dbReference>
<comment type="caution">
    <text evidence="9">The sequence shown here is derived from an EMBL/GenBank/DDBJ whole genome shotgun (WGS) entry which is preliminary data.</text>
</comment>
<evidence type="ECO:0000256" key="5">
    <source>
        <dbReference type="PROSITE-ProRule" id="PRU10141"/>
    </source>
</evidence>
<dbReference type="InterPro" id="IPR011009">
    <property type="entry name" value="Kinase-like_dom_sf"/>
</dbReference>
<dbReference type="PIRSF" id="PIRSF037993">
    <property type="entry name" value="STPK_Pim-1"/>
    <property type="match status" value="1"/>
</dbReference>
<dbReference type="InParanoid" id="A0A1X2H8M8"/>
<dbReference type="SUPFAM" id="SSF56112">
    <property type="entry name" value="Protein kinase-like (PK-like)"/>
    <property type="match status" value="2"/>
</dbReference>
<feature type="domain" description="Protein kinase" evidence="8">
    <location>
        <begin position="26"/>
        <end position="329"/>
    </location>
</feature>
<evidence type="ECO:0000313" key="10">
    <source>
        <dbReference type="Proteomes" id="UP000242180"/>
    </source>
</evidence>
<reference evidence="9 10" key="1">
    <citation type="submission" date="2016-07" db="EMBL/GenBank/DDBJ databases">
        <title>Pervasive Adenine N6-methylation of Active Genes in Fungi.</title>
        <authorList>
            <consortium name="DOE Joint Genome Institute"/>
            <person name="Mondo S.J."/>
            <person name="Dannebaum R.O."/>
            <person name="Kuo R.C."/>
            <person name="Labutti K."/>
            <person name="Haridas S."/>
            <person name="Kuo A."/>
            <person name="Salamov A."/>
            <person name="Ahrendt S.R."/>
            <person name="Lipzen A."/>
            <person name="Sullivan W."/>
            <person name="Andreopoulos W.B."/>
            <person name="Clum A."/>
            <person name="Lindquist E."/>
            <person name="Daum C."/>
            <person name="Ramamoorthy G.K."/>
            <person name="Gryganskyi A."/>
            <person name="Culley D."/>
            <person name="Magnuson J.K."/>
            <person name="James T.Y."/>
            <person name="O'Malley M.A."/>
            <person name="Stajich J.E."/>
            <person name="Spatafora J.W."/>
            <person name="Visel A."/>
            <person name="Grigoriev I.V."/>
        </authorList>
    </citation>
    <scope>NUCLEOTIDE SEQUENCE [LARGE SCALE GENOMIC DNA]</scope>
    <source>
        <strain evidence="9 10">NRRL 2496</strain>
    </source>
</reference>
<proteinExistence type="inferred from homology"/>
<organism evidence="9 10">
    <name type="scientific">Syncephalastrum racemosum</name>
    <name type="common">Filamentous fungus</name>
    <dbReference type="NCBI Taxonomy" id="13706"/>
    <lineage>
        <taxon>Eukaryota</taxon>
        <taxon>Fungi</taxon>
        <taxon>Fungi incertae sedis</taxon>
        <taxon>Mucoromycota</taxon>
        <taxon>Mucoromycotina</taxon>
        <taxon>Mucoromycetes</taxon>
        <taxon>Mucorales</taxon>
        <taxon>Syncephalastraceae</taxon>
        <taxon>Syncephalastrum</taxon>
    </lineage>
</organism>
<feature type="binding site" evidence="4 5">
    <location>
        <position position="55"/>
    </location>
    <ligand>
        <name>ATP</name>
        <dbReference type="ChEBI" id="CHEBI:30616"/>
    </ligand>
</feature>
<dbReference type="STRING" id="13706.A0A1X2H8M8"/>
<dbReference type="Gene3D" id="1.10.510.10">
    <property type="entry name" value="Transferase(Phosphotransferase) domain 1"/>
    <property type="match status" value="1"/>
</dbReference>
<keyword evidence="1 5" id="KW-0547">Nucleotide-binding</keyword>
<dbReference type="AlphaFoldDB" id="A0A1X2H8M8"/>
<feature type="binding site" evidence="4">
    <location>
        <position position="109"/>
    </location>
    <ligand>
        <name>ATP</name>
        <dbReference type="ChEBI" id="CHEBI:30616"/>
    </ligand>
</feature>
<keyword evidence="10" id="KW-1185">Reference proteome</keyword>
<dbReference type="GO" id="GO:0035556">
    <property type="term" value="P:intracellular signal transduction"/>
    <property type="evidence" value="ECO:0007669"/>
    <property type="project" value="TreeGrafter"/>
</dbReference>
<dbReference type="PANTHER" id="PTHR24346:SF72">
    <property type="entry name" value="CAMK PROTEIN KINASE"/>
    <property type="match status" value="1"/>
</dbReference>
<dbReference type="Proteomes" id="UP000242180">
    <property type="component" value="Unassembled WGS sequence"/>
</dbReference>
<keyword evidence="9" id="KW-0418">Kinase</keyword>
<sequence length="333" mass="38105">MSTTTTTTTSSFNKLANLHPGFLARYSLGQELGSGGFGFVMSAVERQTGVERAVKFIYKSKVPESAWIRDRKEGVMPIELYILKHVQHPGVVQYIDSFEDRVYFYLVMEMHGSEWNAQPQKPMPVELPPSPPASPHSEAAPSFDDMEEEPPKVVRRRTSCDLFECIEQHHHLDENLGRHVFRQIVDTVAYLDQLGVCHRDIKDENIVIDDNYTVKLIDFGSAIIKPRNHKRNPTYYEKFFGTVSFASPEILLRRPYRAEPAEVWALGVLLYTMLFGEVPFVNPAAAVMGRFTKPKVPVSSKCIHLISCMLERQPEKRPTIHQVLLHPWLQQQL</sequence>
<keyword evidence="6" id="KW-0723">Serine/threonine-protein kinase</keyword>
<dbReference type="InterPro" id="IPR017441">
    <property type="entry name" value="Protein_kinase_ATP_BS"/>
</dbReference>
<dbReference type="EMBL" id="MCGN01000007">
    <property type="protein sequence ID" value="ORY94878.1"/>
    <property type="molecule type" value="Genomic_DNA"/>
</dbReference>
<dbReference type="InterPro" id="IPR000719">
    <property type="entry name" value="Prot_kinase_dom"/>
</dbReference>
<feature type="region of interest" description="Disordered" evidence="7">
    <location>
        <begin position="117"/>
        <end position="151"/>
    </location>
</feature>
<evidence type="ECO:0000256" key="1">
    <source>
        <dbReference type="ARBA" id="ARBA00022741"/>
    </source>
</evidence>
<gene>
    <name evidence="9" type="ORF">BCR43DRAFT_494739</name>
</gene>
<dbReference type="PANTHER" id="PTHR24346">
    <property type="entry name" value="MAP/MICROTUBULE AFFINITY-REGULATING KINASE"/>
    <property type="match status" value="1"/>
</dbReference>
<dbReference type="PROSITE" id="PS00107">
    <property type="entry name" value="PROTEIN_KINASE_ATP"/>
    <property type="match status" value="1"/>
</dbReference>
<evidence type="ECO:0000256" key="7">
    <source>
        <dbReference type="SAM" id="MobiDB-lite"/>
    </source>
</evidence>
<evidence type="ECO:0000313" key="9">
    <source>
        <dbReference type="EMBL" id="ORY94878.1"/>
    </source>
</evidence>
<feature type="compositionally biased region" description="Pro residues" evidence="7">
    <location>
        <begin position="121"/>
        <end position="134"/>
    </location>
</feature>
<dbReference type="GO" id="GO:0043066">
    <property type="term" value="P:negative regulation of apoptotic process"/>
    <property type="evidence" value="ECO:0007669"/>
    <property type="project" value="InterPro"/>
</dbReference>
<dbReference type="PROSITE" id="PS50011">
    <property type="entry name" value="PROTEIN_KINASE_DOM"/>
    <property type="match status" value="1"/>
</dbReference>